<gene>
    <name evidence="4" type="ORF">PHPALM_4522</name>
</gene>
<dbReference type="GO" id="GO:0071013">
    <property type="term" value="C:catalytic step 2 spliceosome"/>
    <property type="evidence" value="ECO:0007669"/>
    <property type="project" value="TreeGrafter"/>
</dbReference>
<dbReference type="PANTHER" id="PTHR11140">
    <property type="entry name" value="PRE-MRNA SPLICING FACTOR PRP8"/>
    <property type="match status" value="1"/>
</dbReference>
<dbReference type="GO" id="GO:0030620">
    <property type="term" value="F:U2 snRNA binding"/>
    <property type="evidence" value="ECO:0007669"/>
    <property type="project" value="TreeGrafter"/>
</dbReference>
<evidence type="ECO:0000313" key="5">
    <source>
        <dbReference type="Proteomes" id="UP000237271"/>
    </source>
</evidence>
<dbReference type="EMBL" id="NCKW01002204">
    <property type="protein sequence ID" value="POM78010.1"/>
    <property type="molecule type" value="Genomic_DNA"/>
</dbReference>
<name>A0A2P4YJN0_9STRA</name>
<dbReference type="InterPro" id="IPR012591">
    <property type="entry name" value="PRO8NT"/>
</dbReference>
<sequence length="777" mass="91440">MAPPGAADVDMTGAAIFPNGHSNGLNGTAAFLTPEEKHKMLEERSRRWNKMNAKRYGEKRKFGFVESVKDDMPPEHVRKIIKDHGDMSSKKFRHDKRVYLGALKYVPHAIFKLLENMPMPWEQVKDVKVLYHITGAITFVNEIPWVIEPVYIAQWGTMWIMMRREKRDRRHFKRMRFPPFDDEEPPLDYGDNILDIEPSESITMELDEEDDEAVIEWLYDSKPLVDSKFVNGPSYRKWRLPVPIMANLHRLAGQLMSDLIDPNYEYLFDKKSFFTAKALNVAIPGGPKFEPLYRDLDEDDEDWNEFNDINKIIIRHQIRTEYKVAFPFLYNSRPRSVHIQPYHTPVLCYIKAEDPDLPAFYFDPIVNPISHFRVNRSGKDNNNEDEEDDEDDEFQLPMGFDPLLTDEPLYTPETANGIALYWAPRPFNLRTGRTRRAIDVPLVNKWFQEHCPQGQPVKVRVSYQKLLKCWVLNSLHHRPPKALNKRYLFKSLKSTKFFQSTELDWVEAGLQVCRQGYNMLNLLIHRKNLNYLHLDYNFNLKPIKTLTTKERKKSRFGNAFHLTREILRLTKLIVDAHVQSTKFFQSTELDWVEAGLQVCRQGYNMLNLLIHRKNLNYLHLDYNFNLKPIKTLTTKERKKSRFGNAFHLTREILRLTKLIVDAHVQYRLGNVDAFQLADGLQYIFAHVGQLTGMYRYKYRLMRQVRMCKDLKHLIYYRFNTGPVGKGPGCGFWAPGWRVWLFFLRGIVPLLERWLGNLLARQFEGRHSKGIAKTKALR</sequence>
<proteinExistence type="predicted"/>
<feature type="domain" description="PROCN" evidence="3">
    <location>
        <begin position="578"/>
        <end position="773"/>
    </location>
</feature>
<dbReference type="GO" id="GO:0005682">
    <property type="term" value="C:U5 snRNP"/>
    <property type="evidence" value="ECO:0007669"/>
    <property type="project" value="TreeGrafter"/>
</dbReference>
<feature type="region of interest" description="Disordered" evidence="1">
    <location>
        <begin position="373"/>
        <end position="393"/>
    </location>
</feature>
<keyword evidence="5" id="KW-1185">Reference proteome</keyword>
<dbReference type="PANTHER" id="PTHR11140:SF0">
    <property type="entry name" value="PRE-MRNA-PROCESSING-SPLICING FACTOR 8"/>
    <property type="match status" value="1"/>
</dbReference>
<dbReference type="InterPro" id="IPR027652">
    <property type="entry name" value="PRP8"/>
</dbReference>
<dbReference type="OrthoDB" id="1931567at2759"/>
<dbReference type="AlphaFoldDB" id="A0A2P4YJN0"/>
<dbReference type="InterPro" id="IPR012592">
    <property type="entry name" value="PROCN"/>
</dbReference>
<evidence type="ECO:0000259" key="2">
    <source>
        <dbReference type="Pfam" id="PF08082"/>
    </source>
</evidence>
<dbReference type="GO" id="GO:0017070">
    <property type="term" value="F:U6 snRNA binding"/>
    <property type="evidence" value="ECO:0007669"/>
    <property type="project" value="TreeGrafter"/>
</dbReference>
<dbReference type="GO" id="GO:0030619">
    <property type="term" value="F:U1 snRNA binding"/>
    <property type="evidence" value="ECO:0007669"/>
    <property type="project" value="TreeGrafter"/>
</dbReference>
<dbReference type="Pfam" id="PF08083">
    <property type="entry name" value="PROCN"/>
    <property type="match status" value="1"/>
</dbReference>
<dbReference type="GO" id="GO:0030623">
    <property type="term" value="F:U5 snRNA binding"/>
    <property type="evidence" value="ECO:0007669"/>
    <property type="project" value="TreeGrafter"/>
</dbReference>
<dbReference type="GO" id="GO:0097157">
    <property type="term" value="F:pre-mRNA intronic binding"/>
    <property type="evidence" value="ECO:0007669"/>
    <property type="project" value="TreeGrafter"/>
</dbReference>
<reference evidence="4 5" key="1">
    <citation type="journal article" date="2017" name="Genome Biol. Evol.">
        <title>Phytophthora megakarya and P. palmivora, closely related causal agents of cacao black pod rot, underwent increases in genome sizes and gene numbers by different mechanisms.</title>
        <authorList>
            <person name="Ali S.S."/>
            <person name="Shao J."/>
            <person name="Lary D.J."/>
            <person name="Kronmiller B."/>
            <person name="Shen D."/>
            <person name="Strem M.D."/>
            <person name="Amoako-Attah I."/>
            <person name="Akrofi A.Y."/>
            <person name="Begoude B.A."/>
            <person name="Ten Hoopen G.M."/>
            <person name="Coulibaly K."/>
            <person name="Kebe B.I."/>
            <person name="Melnick R.L."/>
            <person name="Guiltinan M.J."/>
            <person name="Tyler B.M."/>
            <person name="Meinhardt L.W."/>
            <person name="Bailey B.A."/>
        </authorList>
    </citation>
    <scope>NUCLEOTIDE SEQUENCE [LARGE SCALE GENOMIC DNA]</scope>
    <source>
        <strain evidence="5">sbr112.9</strain>
    </source>
</reference>
<protein>
    <submittedName>
        <fullName evidence="4">Pre-mRNA-processing-splicing factor 8</fullName>
    </submittedName>
</protein>
<comment type="caution">
    <text evidence="4">The sequence shown here is derived from an EMBL/GenBank/DDBJ whole genome shotgun (WGS) entry which is preliminary data.</text>
</comment>
<evidence type="ECO:0000259" key="3">
    <source>
        <dbReference type="Pfam" id="PF08083"/>
    </source>
</evidence>
<feature type="domain" description="PRO8NT" evidence="2">
    <location>
        <begin position="69"/>
        <end position="220"/>
    </location>
</feature>
<evidence type="ECO:0000313" key="4">
    <source>
        <dbReference type="EMBL" id="POM78010.1"/>
    </source>
</evidence>
<dbReference type="Pfam" id="PF08082">
    <property type="entry name" value="PRO8NT"/>
    <property type="match status" value="1"/>
</dbReference>
<organism evidence="4 5">
    <name type="scientific">Phytophthora palmivora</name>
    <dbReference type="NCBI Taxonomy" id="4796"/>
    <lineage>
        <taxon>Eukaryota</taxon>
        <taxon>Sar</taxon>
        <taxon>Stramenopiles</taxon>
        <taxon>Oomycota</taxon>
        <taxon>Peronosporomycetes</taxon>
        <taxon>Peronosporales</taxon>
        <taxon>Peronosporaceae</taxon>
        <taxon>Phytophthora</taxon>
    </lineage>
</organism>
<feature type="compositionally biased region" description="Acidic residues" evidence="1">
    <location>
        <begin position="383"/>
        <end position="393"/>
    </location>
</feature>
<evidence type="ECO:0000256" key="1">
    <source>
        <dbReference type="SAM" id="MobiDB-lite"/>
    </source>
</evidence>
<dbReference type="Proteomes" id="UP000237271">
    <property type="component" value="Unassembled WGS sequence"/>
</dbReference>
<accession>A0A2P4YJN0</accession>
<dbReference type="GO" id="GO:0000244">
    <property type="term" value="P:spliceosomal tri-snRNP complex assembly"/>
    <property type="evidence" value="ECO:0007669"/>
    <property type="project" value="TreeGrafter"/>
</dbReference>